<gene>
    <name evidence="2" type="ORF">SAMN04488518_107278</name>
</gene>
<sequence>MFIAPAFLLRTAFVIIEEERCTAAPTLNGERIIMRAHQTSDFEACCALWAHPDVVRYISGKPSSPTDTWGRILKYAGHWSLSGFGYWAVIEKDSGELIGDVGFSDFKRDITPSLDGFAEAGWVISPKFHGKGYAREAVELSLSWLRSSRLFPEVHCIIAPENKASVSLAERVGFEKYTDGTYLGQPTLFMKQSFT</sequence>
<dbReference type="InterPro" id="IPR016181">
    <property type="entry name" value="Acyl_CoA_acyltransferase"/>
</dbReference>
<comment type="caution">
    <text evidence="2">The sequence shown here is derived from an EMBL/GenBank/DDBJ whole genome shotgun (WGS) entry which is preliminary data.</text>
</comment>
<dbReference type="InterPro" id="IPR051531">
    <property type="entry name" value="N-acetyltransferase"/>
</dbReference>
<dbReference type="RefSeq" id="WP_208860393.1">
    <property type="nucleotide sequence ID" value="NZ_FOSK01000007.1"/>
</dbReference>
<dbReference type="EMBL" id="FOSK01000007">
    <property type="protein sequence ID" value="SFK66400.1"/>
    <property type="molecule type" value="Genomic_DNA"/>
</dbReference>
<feature type="domain" description="N-acetyltransferase" evidence="1">
    <location>
        <begin position="32"/>
        <end position="195"/>
    </location>
</feature>
<evidence type="ECO:0000313" key="3">
    <source>
        <dbReference type="Proteomes" id="UP000199598"/>
    </source>
</evidence>
<dbReference type="PROSITE" id="PS51186">
    <property type="entry name" value="GNAT"/>
    <property type="match status" value="1"/>
</dbReference>
<dbReference type="Gene3D" id="3.40.630.30">
    <property type="match status" value="1"/>
</dbReference>
<dbReference type="SUPFAM" id="SSF55729">
    <property type="entry name" value="Acyl-CoA N-acyltransferases (Nat)"/>
    <property type="match status" value="1"/>
</dbReference>
<dbReference type="PANTHER" id="PTHR43792:SF16">
    <property type="entry name" value="N-ACETYLTRANSFERASE DOMAIN-CONTAINING PROTEIN"/>
    <property type="match status" value="1"/>
</dbReference>
<dbReference type="PANTHER" id="PTHR43792">
    <property type="entry name" value="GNAT FAMILY, PUTATIVE (AFU_ORTHOLOGUE AFUA_3G00765)-RELATED-RELATED"/>
    <property type="match status" value="1"/>
</dbReference>
<evidence type="ECO:0000313" key="2">
    <source>
        <dbReference type="EMBL" id="SFK66400.1"/>
    </source>
</evidence>
<reference evidence="2 3" key="1">
    <citation type="submission" date="2016-10" db="EMBL/GenBank/DDBJ databases">
        <authorList>
            <person name="Varghese N."/>
            <person name="Submissions S."/>
        </authorList>
    </citation>
    <scope>NUCLEOTIDE SEQUENCE [LARGE SCALE GENOMIC DNA]</scope>
    <source>
        <strain evidence="2 3">DSM 16392</strain>
    </source>
</reference>
<dbReference type="Pfam" id="PF13302">
    <property type="entry name" value="Acetyltransf_3"/>
    <property type="match status" value="1"/>
</dbReference>
<protein>
    <submittedName>
        <fullName evidence="2">Protein N-acetyltransferase, RimJ/RimL family</fullName>
    </submittedName>
</protein>
<evidence type="ECO:0000259" key="1">
    <source>
        <dbReference type="PROSITE" id="PS51186"/>
    </source>
</evidence>
<accession>A0A1I4BDN8</accession>
<organism evidence="2 3">
    <name type="scientific">Pseudovibrio ascidiaceicola</name>
    <dbReference type="NCBI Taxonomy" id="285279"/>
    <lineage>
        <taxon>Bacteria</taxon>
        <taxon>Pseudomonadati</taxon>
        <taxon>Pseudomonadota</taxon>
        <taxon>Alphaproteobacteria</taxon>
        <taxon>Hyphomicrobiales</taxon>
        <taxon>Stappiaceae</taxon>
        <taxon>Pseudovibrio</taxon>
    </lineage>
</organism>
<name>A0A1I4BDN8_9HYPH</name>
<proteinExistence type="predicted"/>
<dbReference type="Proteomes" id="UP000199598">
    <property type="component" value="Unassembled WGS sequence"/>
</dbReference>
<keyword evidence="3" id="KW-1185">Reference proteome</keyword>
<dbReference type="InterPro" id="IPR000182">
    <property type="entry name" value="GNAT_dom"/>
</dbReference>